<protein>
    <submittedName>
        <fullName evidence="4">Peptide transporter</fullName>
    </submittedName>
</protein>
<gene>
    <name evidence="4" type="primary">parB</name>
    <name evidence="4" type="ORF">GCM10011320_21530</name>
</gene>
<dbReference type="NCBIfam" id="TIGR00180">
    <property type="entry name" value="parB_part"/>
    <property type="match status" value="1"/>
</dbReference>
<dbReference type="Gene3D" id="1.10.10.2830">
    <property type="match status" value="1"/>
</dbReference>
<comment type="similarity">
    <text evidence="1">Belongs to the ParB family.</text>
</comment>
<dbReference type="RefSeq" id="WP_188967059.1">
    <property type="nucleotide sequence ID" value="NZ_BMKW01000005.1"/>
</dbReference>
<dbReference type="EMBL" id="BMKW01000005">
    <property type="protein sequence ID" value="GGJ13991.1"/>
    <property type="molecule type" value="Genomic_DNA"/>
</dbReference>
<feature type="region of interest" description="Disordered" evidence="2">
    <location>
        <begin position="567"/>
        <end position="586"/>
    </location>
</feature>
<evidence type="ECO:0000313" key="5">
    <source>
        <dbReference type="Proteomes" id="UP000661507"/>
    </source>
</evidence>
<evidence type="ECO:0000256" key="1">
    <source>
        <dbReference type="ARBA" id="ARBA00006295"/>
    </source>
</evidence>
<keyword evidence="5" id="KW-1185">Reference proteome</keyword>
<feature type="region of interest" description="Disordered" evidence="2">
    <location>
        <begin position="334"/>
        <end position="400"/>
    </location>
</feature>
<dbReference type="Proteomes" id="UP000661507">
    <property type="component" value="Unassembled WGS sequence"/>
</dbReference>
<accession>A0A917NPX3</accession>
<dbReference type="AlphaFoldDB" id="A0A917NPX3"/>
<dbReference type="PANTHER" id="PTHR33375">
    <property type="entry name" value="CHROMOSOME-PARTITIONING PROTEIN PARB-RELATED"/>
    <property type="match status" value="1"/>
</dbReference>
<dbReference type="Pfam" id="PF02195">
    <property type="entry name" value="ParB_N"/>
    <property type="match status" value="1"/>
</dbReference>
<feature type="compositionally biased region" description="Low complexity" evidence="2">
    <location>
        <begin position="386"/>
        <end position="398"/>
    </location>
</feature>
<name>A0A917NPX3_9PROT</name>
<feature type="domain" description="ParB-like N-terminal" evidence="3">
    <location>
        <begin position="11"/>
        <end position="104"/>
    </location>
</feature>
<dbReference type="InterPro" id="IPR050336">
    <property type="entry name" value="Chromosome_partition/occlusion"/>
</dbReference>
<feature type="compositionally biased region" description="Acidic residues" evidence="2">
    <location>
        <begin position="374"/>
        <end position="385"/>
    </location>
</feature>
<dbReference type="Gene3D" id="3.90.1530.10">
    <property type="entry name" value="Conserved hypothetical protein from pyrococcus furiosus pfu- 392566-001, ParB domain"/>
    <property type="match status" value="1"/>
</dbReference>
<dbReference type="SUPFAM" id="SSF109709">
    <property type="entry name" value="KorB DNA-binding domain-like"/>
    <property type="match status" value="1"/>
</dbReference>
<dbReference type="SUPFAM" id="SSF110849">
    <property type="entry name" value="ParB/Sulfiredoxin"/>
    <property type="match status" value="1"/>
</dbReference>
<reference evidence="4" key="1">
    <citation type="journal article" date="2014" name="Int. J. Syst. Evol. Microbiol.">
        <title>Complete genome sequence of Corynebacterium casei LMG S-19264T (=DSM 44701T), isolated from a smear-ripened cheese.</title>
        <authorList>
            <consortium name="US DOE Joint Genome Institute (JGI-PGF)"/>
            <person name="Walter F."/>
            <person name="Albersmeier A."/>
            <person name="Kalinowski J."/>
            <person name="Ruckert C."/>
        </authorList>
    </citation>
    <scope>NUCLEOTIDE SEQUENCE</scope>
    <source>
        <strain evidence="4">CGMCC 1.3617</strain>
    </source>
</reference>
<dbReference type="InterPro" id="IPR003115">
    <property type="entry name" value="ParB_N"/>
</dbReference>
<proteinExistence type="inferred from homology"/>
<dbReference type="GO" id="GO:0003677">
    <property type="term" value="F:DNA binding"/>
    <property type="evidence" value="ECO:0007669"/>
    <property type="project" value="InterPro"/>
</dbReference>
<evidence type="ECO:0000259" key="3">
    <source>
        <dbReference type="SMART" id="SM00470"/>
    </source>
</evidence>
<organism evidence="4 5">
    <name type="scientific">Neoroseomonas lacus</name>
    <dbReference type="NCBI Taxonomy" id="287609"/>
    <lineage>
        <taxon>Bacteria</taxon>
        <taxon>Pseudomonadati</taxon>
        <taxon>Pseudomonadota</taxon>
        <taxon>Alphaproteobacteria</taxon>
        <taxon>Acetobacterales</taxon>
        <taxon>Acetobacteraceae</taxon>
        <taxon>Neoroseomonas</taxon>
    </lineage>
</organism>
<dbReference type="GO" id="GO:0005694">
    <property type="term" value="C:chromosome"/>
    <property type="evidence" value="ECO:0007669"/>
    <property type="project" value="TreeGrafter"/>
</dbReference>
<sequence>MNAPLPAATLLMLALDSLGTNGPYQQRRTPASAEADAGLVESIRIMGVLQPILVRWDDEARQHQVVDGHRRVTAARAAGFETIRALPVETDERTSLAAGVAANLQRAALAPVDQWRALVHLQEMGWTLDGAAGALGIAKRTAKQLDKLGRLHPSMLSAIEQHDMPEEEEIAIIAGAPIEVQEAALKNPNAWDDDYSEDGTGTVMKVPNWYDIAGLCRVRRIPQSRAIFDVEKADEIRWDEDMFAQPDDADRFTTTDIEGFIAAQNAALVSRAKRGKLRAVEWDAKENAPRLPAGWKRCFDIKTPGAMRFAAVNPGGYSLGVIVELYAVPPPEPAGGAKAAAGSSTTAPKKITARSQAVDDTAPDDAELVHPDGGDDAEDEGDDFEAAPAPAAKPGRGPLTEKGRILVAQAKTTAIRCALRDRRDHTPGDLLMVLVLALCGDNVDVRGDPASKYTRTSFVDLAARMVAKDGTVDPDLGLGAVMAIAAEAAARMIVCAPTGAFGNTSGAAAEWIGAALRADRDMPRLDTPEILATATGDTLRAVAREAGLPVGGSSKALRDRLAGHAETMELPGSTLTAPGPPRAKAVPKGHVGPFPCAGCSDAEACIRDVVCIRTEDGNGE</sequence>
<comment type="caution">
    <text evidence="4">The sequence shown here is derived from an EMBL/GenBank/DDBJ whole genome shotgun (WGS) entry which is preliminary data.</text>
</comment>
<reference evidence="4" key="2">
    <citation type="submission" date="2020-09" db="EMBL/GenBank/DDBJ databases">
        <authorList>
            <person name="Sun Q."/>
            <person name="Zhou Y."/>
        </authorList>
    </citation>
    <scope>NUCLEOTIDE SEQUENCE</scope>
    <source>
        <strain evidence="4">CGMCC 1.3617</strain>
    </source>
</reference>
<dbReference type="InterPro" id="IPR036086">
    <property type="entry name" value="ParB/Sulfiredoxin_sf"/>
</dbReference>
<dbReference type="InterPro" id="IPR004437">
    <property type="entry name" value="ParB/RepB/Spo0J"/>
</dbReference>
<feature type="compositionally biased region" description="Low complexity" evidence="2">
    <location>
        <begin position="334"/>
        <end position="350"/>
    </location>
</feature>
<evidence type="ECO:0000256" key="2">
    <source>
        <dbReference type="SAM" id="MobiDB-lite"/>
    </source>
</evidence>
<dbReference type="GO" id="GO:0007059">
    <property type="term" value="P:chromosome segregation"/>
    <property type="evidence" value="ECO:0007669"/>
    <property type="project" value="TreeGrafter"/>
</dbReference>
<dbReference type="PANTHER" id="PTHR33375:SF1">
    <property type="entry name" value="CHROMOSOME-PARTITIONING PROTEIN PARB-RELATED"/>
    <property type="match status" value="1"/>
</dbReference>
<evidence type="ECO:0000313" key="4">
    <source>
        <dbReference type="EMBL" id="GGJ13991.1"/>
    </source>
</evidence>
<dbReference type="SMART" id="SM00470">
    <property type="entry name" value="ParB"/>
    <property type="match status" value="1"/>
</dbReference>